<dbReference type="SUPFAM" id="SSF52402">
    <property type="entry name" value="Adenine nucleotide alpha hydrolases-like"/>
    <property type="match status" value="1"/>
</dbReference>
<sequence>MTSRGVPHFFALPDREDAGAVARRLQPEALGLRVLYHPSGRPWIIGRWADEDIAVARTGTDAVALIGMLPKRTDELARRTGKLRGGTEGLKDLSAAFPGSFHVVGSVSGVLYVQGTAYGMRRVHHTVVDGCPVAGDRAVALADLVGAEIDLTALAMRLPEPLAAQLPPRSMWRAVTDVPPGAGLIVPAGRAAPRHVRWHTPPAPVRPAADGAAAVREALAAAVAVRTERDGLLSADLSGGLDSTTLCSFAAGQLGAGELIVGGIPGDETISDDAHYARLAAAHWPHVEHVELTAEQTPLFYRGILDDGCRTDIPAGVAMSRDRATAVISLMARRGSRLHMTGHGGDHLFFQTGAYCHDLIARRPLLAWQRIRGYRTLYGWRWRPVLRQLADRRSYRRAVAGTDVNTPGDLGFCTPQLAWVIPPVVQPWLTAECRELVTAGLREAAERAEPYAPTLGRHRELSALYTGTQECAAIAEAGRRAGVPVTMPYFDDAVVDAALSVRPEDRADPWQFKPVLKEAVRGVLPEECRVRVTKFEGTVDAVAGLYRHRDEIRSLWEDSTLAKAGLVDAESLSRLTGTPGTPAFKDGAVDSTIICEAWLRAVA</sequence>
<dbReference type="RefSeq" id="WP_205083226.1">
    <property type="nucleotide sequence ID" value="NZ_JAFEUF010000056.1"/>
</dbReference>
<protein>
    <submittedName>
        <fullName evidence="2">Asparagine synthase</fullName>
    </submittedName>
</protein>
<keyword evidence="3" id="KW-1185">Reference proteome</keyword>
<accession>A0ABS2HZF8</accession>
<feature type="domain" description="Asparagine synthetase" evidence="1">
    <location>
        <begin position="215"/>
        <end position="599"/>
    </location>
</feature>
<gene>
    <name evidence="2" type="ORF">JS521_13840</name>
</gene>
<name>A0ABS2HZF8_9ACTN</name>
<organism evidence="2 3">
    <name type="scientific">Streptomyces durocortorensis</name>
    <dbReference type="NCBI Taxonomy" id="2811104"/>
    <lineage>
        <taxon>Bacteria</taxon>
        <taxon>Bacillati</taxon>
        <taxon>Actinomycetota</taxon>
        <taxon>Actinomycetes</taxon>
        <taxon>Kitasatosporales</taxon>
        <taxon>Streptomycetaceae</taxon>
        <taxon>Streptomyces</taxon>
    </lineage>
</organism>
<evidence type="ECO:0000313" key="3">
    <source>
        <dbReference type="Proteomes" id="UP000712045"/>
    </source>
</evidence>
<evidence type="ECO:0000313" key="2">
    <source>
        <dbReference type="EMBL" id="MBM7054922.1"/>
    </source>
</evidence>
<dbReference type="Gene3D" id="3.40.50.620">
    <property type="entry name" value="HUPs"/>
    <property type="match status" value="2"/>
</dbReference>
<dbReference type="EMBL" id="JAFEUF010000056">
    <property type="protein sequence ID" value="MBM7054922.1"/>
    <property type="molecule type" value="Genomic_DNA"/>
</dbReference>
<comment type="caution">
    <text evidence="2">The sequence shown here is derived from an EMBL/GenBank/DDBJ whole genome shotgun (WGS) entry which is preliminary data.</text>
</comment>
<reference evidence="2 3" key="1">
    <citation type="submission" date="2021-02" db="EMBL/GenBank/DDBJ databases">
        <title>Genome Streptomyces sp. RHZ10.</title>
        <authorList>
            <person name="Besaury L."/>
        </authorList>
    </citation>
    <scope>NUCLEOTIDE SEQUENCE [LARGE SCALE GENOMIC DNA]</scope>
    <source>
        <strain evidence="2 3">RHZ10</strain>
    </source>
</reference>
<proteinExistence type="predicted"/>
<evidence type="ECO:0000259" key="1">
    <source>
        <dbReference type="Pfam" id="PF00733"/>
    </source>
</evidence>
<dbReference type="Proteomes" id="UP000712045">
    <property type="component" value="Unassembled WGS sequence"/>
</dbReference>
<dbReference type="Pfam" id="PF00733">
    <property type="entry name" value="Asn_synthase"/>
    <property type="match status" value="1"/>
</dbReference>
<dbReference type="InterPro" id="IPR001962">
    <property type="entry name" value="Asn_synthase"/>
</dbReference>
<dbReference type="InterPro" id="IPR014729">
    <property type="entry name" value="Rossmann-like_a/b/a_fold"/>
</dbReference>